<dbReference type="InterPro" id="IPR001296">
    <property type="entry name" value="Glyco_trans_1"/>
</dbReference>
<dbReference type="PANTHER" id="PTHR45947">
    <property type="entry name" value="SULFOQUINOVOSYL TRANSFERASE SQD2"/>
    <property type="match status" value="1"/>
</dbReference>
<evidence type="ECO:0000313" key="3">
    <source>
        <dbReference type="EMBL" id="MCQ6963415.1"/>
    </source>
</evidence>
<evidence type="ECO:0000259" key="1">
    <source>
        <dbReference type="Pfam" id="PF00534"/>
    </source>
</evidence>
<feature type="domain" description="Glycosyl transferase family 1" evidence="1">
    <location>
        <begin position="189"/>
        <end position="343"/>
    </location>
</feature>
<dbReference type="PANTHER" id="PTHR45947:SF3">
    <property type="entry name" value="SULFOQUINOVOSYL TRANSFERASE SQD2"/>
    <property type="match status" value="1"/>
</dbReference>
<keyword evidence="4" id="KW-1185">Reference proteome</keyword>
<name>A0AAE3HBW8_9EURY</name>
<reference evidence="3 4" key="1">
    <citation type="journal article" date="2011" name="Appl. Environ. Microbiol.">
        <title>Methanogenic archaea isolated from Taiwan's Chelungpu fault.</title>
        <authorList>
            <person name="Wu S.Y."/>
            <person name="Lai M.C."/>
        </authorList>
    </citation>
    <scope>NUCLEOTIDE SEQUENCE [LARGE SCALE GENOMIC DNA]</scope>
    <source>
        <strain evidence="3 4">St545Mb</strain>
    </source>
</reference>
<dbReference type="Proteomes" id="UP001206983">
    <property type="component" value="Unassembled WGS sequence"/>
</dbReference>
<dbReference type="EMBL" id="JTEO01000005">
    <property type="protein sequence ID" value="MCQ6963415.1"/>
    <property type="molecule type" value="Genomic_DNA"/>
</dbReference>
<dbReference type="GO" id="GO:0016757">
    <property type="term" value="F:glycosyltransferase activity"/>
    <property type="evidence" value="ECO:0007669"/>
    <property type="project" value="InterPro"/>
</dbReference>
<protein>
    <recommendedName>
        <fullName evidence="5">Glycosyl transferase family 1</fullName>
    </recommendedName>
</protein>
<proteinExistence type="predicted"/>
<sequence length="366" mass="40586">MKILRVAADLYPNVVGGVGLHAHEMSRMQAALGHDVTVYTCADHNGRVSSESGYNSCTFKPLIKLLGNSITPDMLFELWNNRRSFDIIHAHSHLFFSTNLCALVNELGSSPLVVTNHGLNSQTAPKWFQDFYNLTGTRFTYSAADRIICYTDTEKRELVGMGIKANKISVIHNGINTDHFVPADSPCYDKRRLLWIGRYAKGKGVDYLIDAFHILRSRFPGIHLTMVGRGPDKDRIASKIDQLGLDQDVALKDFIPNSEIVSLYQSSSVFVLPSLEEGVPRTILEAMACGIPVVCTRLPQLVDIVDGSGILVSLRDVDSLVQGISEILSDASIARTLGENGRENVVENYSWTDTVKKTIQLYEELI</sequence>
<dbReference type="Pfam" id="PF00534">
    <property type="entry name" value="Glycos_transf_1"/>
    <property type="match status" value="1"/>
</dbReference>
<accession>A0AAE3HBW8</accession>
<evidence type="ECO:0008006" key="5">
    <source>
        <dbReference type="Google" id="ProtNLM"/>
    </source>
</evidence>
<dbReference type="CDD" id="cd03801">
    <property type="entry name" value="GT4_PimA-like"/>
    <property type="match status" value="1"/>
</dbReference>
<evidence type="ECO:0000313" key="4">
    <source>
        <dbReference type="Proteomes" id="UP001206983"/>
    </source>
</evidence>
<dbReference type="SUPFAM" id="SSF53756">
    <property type="entry name" value="UDP-Glycosyltransferase/glycogen phosphorylase"/>
    <property type="match status" value="1"/>
</dbReference>
<dbReference type="Pfam" id="PF13439">
    <property type="entry name" value="Glyco_transf_4"/>
    <property type="match status" value="1"/>
</dbReference>
<evidence type="ECO:0000259" key="2">
    <source>
        <dbReference type="Pfam" id="PF13439"/>
    </source>
</evidence>
<dbReference type="InterPro" id="IPR050194">
    <property type="entry name" value="Glycosyltransferase_grp1"/>
</dbReference>
<dbReference type="AlphaFoldDB" id="A0AAE3HBW8"/>
<dbReference type="RefSeq" id="WP_256623287.1">
    <property type="nucleotide sequence ID" value="NZ_JTEO01000005.1"/>
</dbReference>
<gene>
    <name evidence="3" type="ORF">PV02_09955</name>
</gene>
<organism evidence="3 4">
    <name type="scientific">Methanolobus chelungpuianus</name>
    <dbReference type="NCBI Taxonomy" id="502115"/>
    <lineage>
        <taxon>Archaea</taxon>
        <taxon>Methanobacteriati</taxon>
        <taxon>Methanobacteriota</taxon>
        <taxon>Stenosarchaea group</taxon>
        <taxon>Methanomicrobia</taxon>
        <taxon>Methanosarcinales</taxon>
        <taxon>Methanosarcinaceae</taxon>
        <taxon>Methanolobus</taxon>
    </lineage>
</organism>
<dbReference type="InterPro" id="IPR028098">
    <property type="entry name" value="Glyco_trans_4-like_N"/>
</dbReference>
<dbReference type="Gene3D" id="3.40.50.2000">
    <property type="entry name" value="Glycogen Phosphorylase B"/>
    <property type="match status" value="2"/>
</dbReference>
<comment type="caution">
    <text evidence="3">The sequence shown here is derived from an EMBL/GenBank/DDBJ whole genome shotgun (WGS) entry which is preliminary data.</text>
</comment>
<feature type="domain" description="Glycosyltransferase subfamily 4-like N-terminal" evidence="2">
    <location>
        <begin position="15"/>
        <end position="178"/>
    </location>
</feature>